<dbReference type="RefSeq" id="WP_138639588.1">
    <property type="nucleotide sequence ID" value="NZ_VCKZ01000250.1"/>
</dbReference>
<dbReference type="EMBL" id="VCKZ01000250">
    <property type="protein sequence ID" value="TMR32943.1"/>
    <property type="molecule type" value="Genomic_DNA"/>
</dbReference>
<gene>
    <name evidence="2" type="ORF">ETD96_28530</name>
</gene>
<protein>
    <submittedName>
        <fullName evidence="2">Uncharacterized protein</fullName>
    </submittedName>
</protein>
<keyword evidence="3" id="KW-1185">Reference proteome</keyword>
<sequence>MVRLNVGFPAAMWVLWLGCLVPMLALLSAVIGAVCWMLLSSDDKALGVLILLPILILDAFCGLILVQHYRNTYWLDGRVLVRRGIRGRKRYDLTAAHVSADSAQPVWTNWRGGVLPRLVVQVPGHAPAKMWLRAPARGGAMLPPAQLAALAQAIDPGFQHPVARRLWELAADPLGGAI</sequence>
<name>A0A5S4GJ52_9ACTN</name>
<dbReference type="OrthoDB" id="3474465at2"/>
<organism evidence="2 3">
    <name type="scientific">Actinomadura geliboluensis</name>
    <dbReference type="NCBI Taxonomy" id="882440"/>
    <lineage>
        <taxon>Bacteria</taxon>
        <taxon>Bacillati</taxon>
        <taxon>Actinomycetota</taxon>
        <taxon>Actinomycetes</taxon>
        <taxon>Streptosporangiales</taxon>
        <taxon>Thermomonosporaceae</taxon>
        <taxon>Actinomadura</taxon>
    </lineage>
</organism>
<dbReference type="AlphaFoldDB" id="A0A5S4GJ52"/>
<proteinExistence type="predicted"/>
<evidence type="ECO:0000256" key="1">
    <source>
        <dbReference type="SAM" id="Phobius"/>
    </source>
</evidence>
<dbReference type="PROSITE" id="PS51257">
    <property type="entry name" value="PROKAR_LIPOPROTEIN"/>
    <property type="match status" value="1"/>
</dbReference>
<feature type="transmembrane region" description="Helical" evidence="1">
    <location>
        <begin position="12"/>
        <end position="39"/>
    </location>
</feature>
<evidence type="ECO:0000313" key="3">
    <source>
        <dbReference type="Proteomes" id="UP000305238"/>
    </source>
</evidence>
<keyword evidence="1" id="KW-0472">Membrane</keyword>
<dbReference type="Proteomes" id="UP000305238">
    <property type="component" value="Unassembled WGS sequence"/>
</dbReference>
<accession>A0A5S4GJ52</accession>
<reference evidence="2 3" key="1">
    <citation type="submission" date="2019-05" db="EMBL/GenBank/DDBJ databases">
        <title>Draft genome sequence of Actinomadura geliboluensis A8036.</title>
        <authorList>
            <person name="Saricaoglu S."/>
            <person name="Isik K."/>
        </authorList>
    </citation>
    <scope>NUCLEOTIDE SEQUENCE [LARGE SCALE GENOMIC DNA]</scope>
    <source>
        <strain evidence="2 3">A8036</strain>
    </source>
</reference>
<keyword evidence="1" id="KW-1133">Transmembrane helix</keyword>
<feature type="transmembrane region" description="Helical" evidence="1">
    <location>
        <begin position="45"/>
        <end position="66"/>
    </location>
</feature>
<comment type="caution">
    <text evidence="2">The sequence shown here is derived from an EMBL/GenBank/DDBJ whole genome shotgun (WGS) entry which is preliminary data.</text>
</comment>
<evidence type="ECO:0000313" key="2">
    <source>
        <dbReference type="EMBL" id="TMR32943.1"/>
    </source>
</evidence>
<keyword evidence="1" id="KW-0812">Transmembrane</keyword>